<dbReference type="InterPro" id="IPR005288">
    <property type="entry name" value="NadB"/>
</dbReference>
<dbReference type="Proteomes" id="UP001589654">
    <property type="component" value="Unassembled WGS sequence"/>
</dbReference>
<protein>
    <recommendedName>
        <fullName evidence="4">L-aspartate oxidase</fullName>
        <ecNumber evidence="4">1.4.3.16</ecNumber>
    </recommendedName>
</protein>
<comment type="similarity">
    <text evidence="3">Belongs to the FAD-dependent oxidoreductase 2 family. NadB subfamily.</text>
</comment>
<keyword evidence="5" id="KW-0285">Flavoprotein</keyword>
<evidence type="ECO:0000256" key="3">
    <source>
        <dbReference type="ARBA" id="ARBA00008562"/>
    </source>
</evidence>
<dbReference type="PANTHER" id="PTHR42716:SF2">
    <property type="entry name" value="L-ASPARTATE OXIDASE, CHLOROPLASTIC"/>
    <property type="match status" value="1"/>
</dbReference>
<dbReference type="SUPFAM" id="SSF56425">
    <property type="entry name" value="Succinate dehydrogenase/fumarate reductase flavoprotein, catalytic domain"/>
    <property type="match status" value="1"/>
</dbReference>
<dbReference type="Pfam" id="PF00890">
    <property type="entry name" value="FAD_binding_2"/>
    <property type="match status" value="1"/>
</dbReference>
<dbReference type="Gene3D" id="3.50.50.60">
    <property type="entry name" value="FAD/NAD(P)-binding domain"/>
    <property type="match status" value="1"/>
</dbReference>
<keyword evidence="12" id="KW-1185">Reference proteome</keyword>
<dbReference type="SUPFAM" id="SSF51905">
    <property type="entry name" value="FAD/NAD(P)-binding domain"/>
    <property type="match status" value="1"/>
</dbReference>
<evidence type="ECO:0000256" key="9">
    <source>
        <dbReference type="ARBA" id="ARBA00048305"/>
    </source>
</evidence>
<evidence type="ECO:0000259" key="10">
    <source>
        <dbReference type="Pfam" id="PF00890"/>
    </source>
</evidence>
<evidence type="ECO:0000256" key="4">
    <source>
        <dbReference type="ARBA" id="ARBA00012173"/>
    </source>
</evidence>
<evidence type="ECO:0000256" key="8">
    <source>
        <dbReference type="ARBA" id="ARBA00023002"/>
    </source>
</evidence>
<dbReference type="EC" id="1.4.3.16" evidence="4"/>
<gene>
    <name evidence="11" type="ORF">ACFFUR_05400</name>
</gene>
<evidence type="ECO:0000256" key="7">
    <source>
        <dbReference type="ARBA" id="ARBA00022827"/>
    </source>
</evidence>
<evidence type="ECO:0000256" key="2">
    <source>
        <dbReference type="ARBA" id="ARBA00004950"/>
    </source>
</evidence>
<keyword evidence="7" id="KW-0274">FAD</keyword>
<dbReference type="InterPro" id="IPR036188">
    <property type="entry name" value="FAD/NAD-bd_sf"/>
</dbReference>
<evidence type="ECO:0000256" key="1">
    <source>
        <dbReference type="ARBA" id="ARBA00001974"/>
    </source>
</evidence>
<reference evidence="11 12" key="1">
    <citation type="submission" date="2024-09" db="EMBL/GenBank/DDBJ databases">
        <authorList>
            <person name="Sun Q."/>
            <person name="Mori K."/>
        </authorList>
    </citation>
    <scope>NUCLEOTIDE SEQUENCE [LARGE SCALE GENOMIC DNA]</scope>
    <source>
        <strain evidence="11 12">CECT 7682</strain>
    </source>
</reference>
<comment type="caution">
    <text evidence="11">The sequence shown here is derived from an EMBL/GenBank/DDBJ whole genome shotgun (WGS) entry which is preliminary data.</text>
</comment>
<keyword evidence="8" id="KW-0560">Oxidoreductase</keyword>
<dbReference type="Gene3D" id="3.90.700.10">
    <property type="entry name" value="Succinate dehydrogenase/fumarate reductase flavoprotein, catalytic domain"/>
    <property type="match status" value="1"/>
</dbReference>
<organism evidence="11 12">
    <name type="scientific">Echinicola jeungdonensis</name>
    <dbReference type="NCBI Taxonomy" id="709343"/>
    <lineage>
        <taxon>Bacteria</taxon>
        <taxon>Pseudomonadati</taxon>
        <taxon>Bacteroidota</taxon>
        <taxon>Cytophagia</taxon>
        <taxon>Cytophagales</taxon>
        <taxon>Cyclobacteriaceae</taxon>
        <taxon>Echinicola</taxon>
    </lineage>
</organism>
<dbReference type="InterPro" id="IPR027477">
    <property type="entry name" value="Succ_DH/fumarate_Rdtase_cat_sf"/>
</dbReference>
<evidence type="ECO:0000313" key="12">
    <source>
        <dbReference type="Proteomes" id="UP001589654"/>
    </source>
</evidence>
<proteinExistence type="inferred from homology"/>
<evidence type="ECO:0000256" key="6">
    <source>
        <dbReference type="ARBA" id="ARBA00022642"/>
    </source>
</evidence>
<accession>A0ABV5J4K5</accession>
<dbReference type="RefSeq" id="WP_290249256.1">
    <property type="nucleotide sequence ID" value="NZ_JAUFQT010000002.1"/>
</dbReference>
<evidence type="ECO:0000313" key="11">
    <source>
        <dbReference type="EMBL" id="MFB9211233.1"/>
    </source>
</evidence>
<comment type="pathway">
    <text evidence="2">Cofactor biosynthesis; NAD(+) biosynthesis; iminoaspartate from L-aspartate (oxidase route): step 1/1.</text>
</comment>
<name>A0ABV5J4K5_9BACT</name>
<sequence length="516" mass="57020">METDVLIIGSGVSGLSCALNLVKKDPNCKVIILDKSLEGECNTRHAQGGLAAVMDPSRDDFFFHYQDTMEAGRYKSFPHVVKYLVENAPSGIQDLSNWGVGFDRDSKGGLVLGLEGGHSQPRIVHYKDCTGSEIHQKLLLQIKQHPNIHLLKGTFTIDLITNDLEEKANQKVCFGAWGVDLTKNEVFRIFSGATVLATGGTGWMFEKTTNPSIATGDGLAMAIRAGARTRDLNHYQFHPTAIHQKKNDRALLITEALRGAGAHIVNYQLERFLFNGDSRGELATRDVVTHLIQEEMQKSGMPNVYLDARHLGKEKLESRFPQVVLNCSQIGLHPAEDLIPIAPAAHYQCGGISVDLNGLSSIAQLYALGECAGTGLHGANRLASNSLIEGVVFAKNVALTILSAQNQTQIIGPTQKENNQIQGKLDRRECPVGIDNLLNQLKTEMSAIMLRSENYQRGVLGAKIMEWKKLVDNAFQKNKFNQKILEIRNLLDVAEKVIDFPLNKNMDVEYHENFQV</sequence>
<feature type="domain" description="FAD-dependent oxidoreductase 2 FAD-binding" evidence="10">
    <location>
        <begin position="4"/>
        <end position="387"/>
    </location>
</feature>
<evidence type="ECO:0000256" key="5">
    <source>
        <dbReference type="ARBA" id="ARBA00022630"/>
    </source>
</evidence>
<keyword evidence="6" id="KW-0662">Pyridine nucleotide biosynthesis</keyword>
<dbReference type="EMBL" id="JBHMEW010000045">
    <property type="protein sequence ID" value="MFB9211233.1"/>
    <property type="molecule type" value="Genomic_DNA"/>
</dbReference>
<comment type="catalytic activity">
    <reaction evidence="9">
        <text>L-aspartate + O2 = iminosuccinate + H2O2</text>
        <dbReference type="Rhea" id="RHEA:25876"/>
        <dbReference type="ChEBI" id="CHEBI:15379"/>
        <dbReference type="ChEBI" id="CHEBI:16240"/>
        <dbReference type="ChEBI" id="CHEBI:29991"/>
        <dbReference type="ChEBI" id="CHEBI:77875"/>
        <dbReference type="EC" id="1.4.3.16"/>
    </reaction>
    <physiologicalReaction direction="left-to-right" evidence="9">
        <dbReference type="Rhea" id="RHEA:25877"/>
    </physiologicalReaction>
</comment>
<dbReference type="PANTHER" id="PTHR42716">
    <property type="entry name" value="L-ASPARTATE OXIDASE"/>
    <property type="match status" value="1"/>
</dbReference>
<comment type="cofactor">
    <cofactor evidence="1">
        <name>FAD</name>
        <dbReference type="ChEBI" id="CHEBI:57692"/>
    </cofactor>
</comment>
<dbReference type="InterPro" id="IPR003953">
    <property type="entry name" value="FAD-dep_OxRdtase_2_FAD-bd"/>
</dbReference>